<feature type="compositionally biased region" description="Polar residues" evidence="1">
    <location>
        <begin position="517"/>
        <end position="527"/>
    </location>
</feature>
<reference evidence="2 3" key="1">
    <citation type="submission" date="2017-03" db="EMBL/GenBank/DDBJ databases">
        <title>Genome of the blue death feigning beetle - Asbolus verrucosus.</title>
        <authorList>
            <person name="Rider S.D."/>
        </authorList>
    </citation>
    <scope>NUCLEOTIDE SEQUENCE [LARGE SCALE GENOMIC DNA]</scope>
    <source>
        <strain evidence="2">Butters</strain>
        <tissue evidence="2">Head and leg muscle</tissue>
    </source>
</reference>
<feature type="region of interest" description="Disordered" evidence="1">
    <location>
        <begin position="433"/>
        <end position="544"/>
    </location>
</feature>
<feature type="compositionally biased region" description="Basic and acidic residues" evidence="1">
    <location>
        <begin position="24"/>
        <end position="40"/>
    </location>
</feature>
<evidence type="ECO:0000313" key="3">
    <source>
        <dbReference type="Proteomes" id="UP000292052"/>
    </source>
</evidence>
<feature type="region of interest" description="Disordered" evidence="1">
    <location>
        <begin position="172"/>
        <end position="248"/>
    </location>
</feature>
<feature type="region of interest" description="Disordered" evidence="1">
    <location>
        <begin position="584"/>
        <end position="614"/>
    </location>
</feature>
<feature type="compositionally biased region" description="Basic residues" evidence="1">
    <location>
        <begin position="67"/>
        <end position="99"/>
    </location>
</feature>
<feature type="compositionally biased region" description="Polar residues" evidence="1">
    <location>
        <begin position="43"/>
        <end position="58"/>
    </location>
</feature>
<feature type="region of interest" description="Disordered" evidence="1">
    <location>
        <begin position="332"/>
        <end position="363"/>
    </location>
</feature>
<evidence type="ECO:0000313" key="2">
    <source>
        <dbReference type="EMBL" id="RZB40105.1"/>
    </source>
</evidence>
<dbReference type="AlphaFoldDB" id="A0A482VA14"/>
<keyword evidence="3" id="KW-1185">Reference proteome</keyword>
<sequence>MSSGPLPPVPDLIPIALLKSPPGRARERAPCAEVMGEQRPRRTGSQPSELIDSAQSRGPSAAPRAPQSRKARSERHRKSDRRREHRKPARTRSGSKHSSKSRDPSTPPSSPERPANPRVNPIFVWVRQEDTRIVDVKCEDYDKRNRILLTKTAQGWRAIPRTETLVPTLKEAADGHHHHHHHHHRNRKSRKSKVRRRSAAVQVDSDIQDLEDDDRPPSPTWTSPVNVESHLPSHKIHVPKKCPSPTDSPSVNTIVIDSAQTQSEKCSAAKICDVSPLDNLLAVAEFEFNQHMQSGEWNKTEDGREKSYDDINDDQKEFIDNMEQLNNLIESCSKNDSKTPDNSDFDNQEPKTEECDYTEDDDNNLAMDDILSRLEQSLRSPECPEITDVLNDCSSNYETKIEDIKETECYPSDINENNYKSVPELENYFNENKTTEEKHPETSENNPTTTQEPSEDVVESSTTNEDEPTDLSLKPKYDDNECNNTNDDPEQPTDLTLPKNSTATSPVRSTTPRPSSQNSEAIQSPQPSGIPAVPPSPDIVSTSANNCKNKSVFLESLLTTTSQKIALNSEVTIIKQKEPLDLGKCRKSASPTVTCSEEVKNSSGDAEPPNKKFKPEDITLKNLLDIEMAKSGGESKSVEKVGAPETPRLLELLKTDSGPDPLTQLRQILYDANLNVPDP</sequence>
<feature type="compositionally biased region" description="Pro residues" evidence="1">
    <location>
        <begin position="1"/>
        <end position="11"/>
    </location>
</feature>
<feature type="compositionally biased region" description="Polar residues" evidence="1">
    <location>
        <begin position="443"/>
        <end position="452"/>
    </location>
</feature>
<feature type="non-terminal residue" evidence="2">
    <location>
        <position position="679"/>
    </location>
</feature>
<gene>
    <name evidence="2" type="ORF">BDFB_005157</name>
</gene>
<evidence type="ECO:0000256" key="1">
    <source>
        <dbReference type="SAM" id="MobiDB-lite"/>
    </source>
</evidence>
<comment type="caution">
    <text evidence="2">The sequence shown here is derived from an EMBL/GenBank/DDBJ whole genome shotgun (WGS) entry which is preliminary data.</text>
</comment>
<protein>
    <submittedName>
        <fullName evidence="2">Uncharacterized protein</fullName>
    </submittedName>
</protein>
<dbReference type="Proteomes" id="UP000292052">
    <property type="component" value="Unassembled WGS sequence"/>
</dbReference>
<feature type="region of interest" description="Disordered" evidence="1">
    <location>
        <begin position="1"/>
        <end position="117"/>
    </location>
</feature>
<feature type="compositionally biased region" description="Basic residues" evidence="1">
    <location>
        <begin position="176"/>
        <end position="198"/>
    </location>
</feature>
<dbReference type="OrthoDB" id="6619045at2759"/>
<dbReference type="EMBL" id="QDEB01122205">
    <property type="protein sequence ID" value="RZB40105.1"/>
    <property type="molecule type" value="Genomic_DNA"/>
</dbReference>
<feature type="compositionally biased region" description="Acidic residues" evidence="1">
    <location>
        <begin position="453"/>
        <end position="469"/>
    </location>
</feature>
<organism evidence="2 3">
    <name type="scientific">Asbolus verrucosus</name>
    <name type="common">Desert ironclad beetle</name>
    <dbReference type="NCBI Taxonomy" id="1661398"/>
    <lineage>
        <taxon>Eukaryota</taxon>
        <taxon>Metazoa</taxon>
        <taxon>Ecdysozoa</taxon>
        <taxon>Arthropoda</taxon>
        <taxon>Hexapoda</taxon>
        <taxon>Insecta</taxon>
        <taxon>Pterygota</taxon>
        <taxon>Neoptera</taxon>
        <taxon>Endopterygota</taxon>
        <taxon>Coleoptera</taxon>
        <taxon>Polyphaga</taxon>
        <taxon>Cucujiformia</taxon>
        <taxon>Tenebrionidae</taxon>
        <taxon>Pimeliinae</taxon>
        <taxon>Asbolus</taxon>
    </lineage>
</organism>
<feature type="compositionally biased region" description="Low complexity" evidence="1">
    <location>
        <begin position="501"/>
        <end position="516"/>
    </location>
</feature>
<proteinExistence type="predicted"/>
<feature type="compositionally biased region" description="Basic and acidic residues" evidence="1">
    <location>
        <begin position="433"/>
        <end position="442"/>
    </location>
</feature>
<name>A0A482VA14_ASBVE</name>
<accession>A0A482VA14</accession>